<gene>
    <name evidence="3" type="ORF">HPF_18495</name>
</gene>
<dbReference type="Gene3D" id="3.40.50.300">
    <property type="entry name" value="P-loop containing nucleotide triphosphate hydrolases"/>
    <property type="match status" value="1"/>
</dbReference>
<sequence>MKIIRQIEIRKFRSIKSSTKDLDCADLNVLVGQNDNGKSNVLRALNLFFNAETDVGQAFRFDEDYCYHAESGTGIRREIRIDLIIDPPVHRFKNAQLVRWTKRWKRDGSVLEDRIYLESGKPLSSKDNVSKWLDKLKYRYVPAIKGKEYFNSLMGDLHDVLLEAHDGVMSGQGAGFIEGIQEVTKSITKELDAQIGVPSAIQIPSDFRILFSNLDFGASAGGVTYHLKQRGDGIKVRHIPVILKYMADQEKSITISGYVKPDTIWGFEEPENNLELRYAFELAGAFKTYSKEIQIFVTTHSPAFYSLGADHDENVRTFLVRRQSDLCSTINRVEFGRDGQIMDLHDKMGLLPIITPYLKSVFEAEQKIRLLEEKIEAAVGSNRCLVITEDEHPVGLKAILEASGFVMSQTEFFSYKGKDQVKGALILARYLKQRRPEVFVLVHRDRDYMSDDEVEKLIAPFLKDGIGFFCTEGVDAESHLLNAGHVIALGIDHPREEIDVLISEATLEVRKQSLARMIDHYFSNNRPENNAYAKTLAELESRYDDNLERFRYSKRVLGVLEGKLQKIVKRNVNLEVCSTAIAVPELTVMAKKIWA</sequence>
<protein>
    <submittedName>
        <fullName evidence="3">Uncharacterized protein</fullName>
    </submittedName>
</protein>
<dbReference type="SUPFAM" id="SSF52540">
    <property type="entry name" value="P-loop containing nucleoside triphosphate hydrolases"/>
    <property type="match status" value="1"/>
</dbReference>
<keyword evidence="4" id="KW-1185">Reference proteome</keyword>
<evidence type="ECO:0000259" key="1">
    <source>
        <dbReference type="Pfam" id="PF13175"/>
    </source>
</evidence>
<dbReference type="Proteomes" id="UP000293912">
    <property type="component" value="Chromosome"/>
</dbReference>
<evidence type="ECO:0000259" key="2">
    <source>
        <dbReference type="Pfam" id="PF13304"/>
    </source>
</evidence>
<evidence type="ECO:0000313" key="4">
    <source>
        <dbReference type="Proteomes" id="UP000293912"/>
    </source>
</evidence>
<dbReference type="InterPro" id="IPR027417">
    <property type="entry name" value="P-loop_NTPase"/>
</dbReference>
<feature type="domain" description="ATPase AAA-type core" evidence="2">
    <location>
        <begin position="263"/>
        <end position="304"/>
    </location>
</feature>
<dbReference type="InterPro" id="IPR041685">
    <property type="entry name" value="AAA_GajA/Old/RecF-like"/>
</dbReference>
<organism evidence="3 4">
    <name type="scientific">Hydrogenophaga pseudoflava</name>
    <name type="common">Pseudomonas carboxydoflava</name>
    <dbReference type="NCBI Taxonomy" id="47421"/>
    <lineage>
        <taxon>Bacteria</taxon>
        <taxon>Pseudomonadati</taxon>
        <taxon>Pseudomonadota</taxon>
        <taxon>Betaproteobacteria</taxon>
        <taxon>Burkholderiales</taxon>
        <taxon>Comamonadaceae</taxon>
        <taxon>Hydrogenophaga</taxon>
    </lineage>
</organism>
<dbReference type="InterPro" id="IPR051396">
    <property type="entry name" value="Bact_Antivir_Def_Nuclease"/>
</dbReference>
<dbReference type="Pfam" id="PF13304">
    <property type="entry name" value="AAA_21"/>
    <property type="match status" value="1"/>
</dbReference>
<dbReference type="Pfam" id="PF13175">
    <property type="entry name" value="AAA_15"/>
    <property type="match status" value="1"/>
</dbReference>
<feature type="domain" description="Endonuclease GajA/Old nuclease/RecF-like AAA" evidence="1">
    <location>
        <begin position="4"/>
        <end position="105"/>
    </location>
</feature>
<accession>A0A4P6X3H8</accession>
<dbReference type="PANTHER" id="PTHR43581:SF4">
    <property type="entry name" value="ATP_GTP PHOSPHATASE"/>
    <property type="match status" value="1"/>
</dbReference>
<evidence type="ECO:0000313" key="3">
    <source>
        <dbReference type="EMBL" id="QBM29689.1"/>
    </source>
</evidence>
<dbReference type="PANTHER" id="PTHR43581">
    <property type="entry name" value="ATP/GTP PHOSPHATASE"/>
    <property type="match status" value="1"/>
</dbReference>
<name>A0A4P6X3H8_HYDPS</name>
<reference evidence="3 4" key="1">
    <citation type="submission" date="2019-03" db="EMBL/GenBank/DDBJ databases">
        <authorList>
            <person name="Sebastian G."/>
            <person name="Baumann P."/>
            <person name="Ruckert C."/>
            <person name="Kalinowski J."/>
            <person name="Nebel B."/>
            <person name="Takors R."/>
            <person name="Blombach B."/>
        </authorList>
    </citation>
    <scope>NUCLEOTIDE SEQUENCE [LARGE SCALE GENOMIC DNA]</scope>
    <source>
        <strain evidence="3 4">DSM 1084</strain>
    </source>
</reference>
<dbReference type="InterPro" id="IPR003959">
    <property type="entry name" value="ATPase_AAA_core"/>
</dbReference>
<dbReference type="KEGG" id="hpse:HPF_18495"/>
<proteinExistence type="predicted"/>
<dbReference type="RefSeq" id="WP_133157485.1">
    <property type="nucleotide sequence ID" value="NZ_CP037867.1"/>
</dbReference>
<dbReference type="EMBL" id="CP037867">
    <property type="protein sequence ID" value="QBM29689.1"/>
    <property type="molecule type" value="Genomic_DNA"/>
</dbReference>
<dbReference type="AlphaFoldDB" id="A0A4P6X3H8"/>